<comment type="similarity">
    <text evidence="1">Belongs to the peptidase S1C family.</text>
</comment>
<dbReference type="Gene3D" id="2.40.10.120">
    <property type="match status" value="1"/>
</dbReference>
<dbReference type="InterPro" id="IPR001478">
    <property type="entry name" value="PDZ"/>
</dbReference>
<dbReference type="Gene3D" id="2.30.42.10">
    <property type="match status" value="2"/>
</dbReference>
<name>A0A5C7FCU7_9BACT</name>
<dbReference type="InterPro" id="IPR036034">
    <property type="entry name" value="PDZ_sf"/>
</dbReference>
<dbReference type="AlphaFoldDB" id="A0A5C7FCU7"/>
<dbReference type="InterPro" id="IPR009003">
    <property type="entry name" value="Peptidase_S1_PA"/>
</dbReference>
<evidence type="ECO:0000256" key="3">
    <source>
        <dbReference type="ARBA" id="ARBA00022801"/>
    </source>
</evidence>
<dbReference type="InterPro" id="IPR001940">
    <property type="entry name" value="Peptidase_S1C"/>
</dbReference>
<accession>A0A5C7FCU7</accession>
<dbReference type="EMBL" id="VOXD01000022">
    <property type="protein sequence ID" value="TXF88497.1"/>
    <property type="molecule type" value="Genomic_DNA"/>
</dbReference>
<dbReference type="RefSeq" id="WP_147931479.1">
    <property type="nucleotide sequence ID" value="NZ_VOXD01000022.1"/>
</dbReference>
<reference evidence="5 6" key="1">
    <citation type="submission" date="2019-08" db="EMBL/GenBank/DDBJ databases">
        <title>Lewinella sp. strain SSH13 Genome sequencing and assembly.</title>
        <authorList>
            <person name="Kim I."/>
        </authorList>
    </citation>
    <scope>NUCLEOTIDE SEQUENCE [LARGE SCALE GENOMIC DNA]</scope>
    <source>
        <strain evidence="5 6">SSH13</strain>
    </source>
</reference>
<dbReference type="Pfam" id="PF13180">
    <property type="entry name" value="PDZ_2"/>
    <property type="match status" value="1"/>
</dbReference>
<sequence>MKNFLLIILAAVVGGFAALGGAQYLGLNQDTRYVEVQAPPASSMTNFAAPSNTVNVNPAPTAGFATAADKALPAVVHIKASKQAPGFGSRGAQGIDPDRLPDAFRDLFGIPEGGGQGGSPAPLQQGSGSGVIISPDGYIATNNHVVDGAETLEVVLNDQKTYDAEVIGVDPTTDIALIKIDAVNLPTVQFADSDKLKIGEWVVAVGNPFSLTSTVTAGIVSAKGRSIDIVRRSGGEMAIESFIQTDAVVNPGNSGGALVDINGDLVGINTAISSPTGVFAGYSFAVPSAIVKKVVQDLREFGIVQRGLLGARIMELNTAFAQEKGIDRDNGVYVSEVTEGSAAEEAGLMNGDVITGVDGVTTLRNSELLEQLGRHRPGDVVNIEFERNGKQKTATARLRNANGDTGIIRPEPEPESISKLGAEFVELDEGTASKLDLKSGVTVADIRSGIISEQTRIRPGFIITKVNGRQVSSVSGFQKMIDGSNGTVSLEGIYPDSPDRTMKYGIVK</sequence>
<keyword evidence="2" id="KW-0645">Protease</keyword>
<evidence type="ECO:0000259" key="4">
    <source>
        <dbReference type="PROSITE" id="PS50106"/>
    </source>
</evidence>
<feature type="domain" description="PDZ" evidence="4">
    <location>
        <begin position="306"/>
        <end position="365"/>
    </location>
</feature>
<keyword evidence="6" id="KW-1185">Reference proteome</keyword>
<dbReference type="OrthoDB" id="9758917at2"/>
<dbReference type="SMART" id="SM00228">
    <property type="entry name" value="PDZ"/>
    <property type="match status" value="2"/>
</dbReference>
<gene>
    <name evidence="5" type="ORF">FUA23_14520</name>
</gene>
<dbReference type="SUPFAM" id="SSF50494">
    <property type="entry name" value="Trypsin-like serine proteases"/>
    <property type="match status" value="1"/>
</dbReference>
<evidence type="ECO:0000256" key="1">
    <source>
        <dbReference type="ARBA" id="ARBA00010541"/>
    </source>
</evidence>
<dbReference type="GO" id="GO:0004252">
    <property type="term" value="F:serine-type endopeptidase activity"/>
    <property type="evidence" value="ECO:0007669"/>
    <property type="project" value="InterPro"/>
</dbReference>
<evidence type="ECO:0000313" key="6">
    <source>
        <dbReference type="Proteomes" id="UP000321907"/>
    </source>
</evidence>
<proteinExistence type="inferred from homology"/>
<evidence type="ECO:0000313" key="5">
    <source>
        <dbReference type="EMBL" id="TXF88497.1"/>
    </source>
</evidence>
<dbReference type="PRINTS" id="PR00834">
    <property type="entry name" value="PROTEASES2C"/>
</dbReference>
<dbReference type="Pfam" id="PF13365">
    <property type="entry name" value="Trypsin_2"/>
    <property type="match status" value="1"/>
</dbReference>
<protein>
    <submittedName>
        <fullName evidence="5">PDZ domain-containing protein</fullName>
    </submittedName>
</protein>
<keyword evidence="3" id="KW-0378">Hydrolase</keyword>
<dbReference type="PANTHER" id="PTHR22939:SF129">
    <property type="entry name" value="SERINE PROTEASE HTRA2, MITOCHONDRIAL"/>
    <property type="match status" value="1"/>
</dbReference>
<dbReference type="Proteomes" id="UP000321907">
    <property type="component" value="Unassembled WGS sequence"/>
</dbReference>
<evidence type="ECO:0000256" key="2">
    <source>
        <dbReference type="ARBA" id="ARBA00022670"/>
    </source>
</evidence>
<dbReference type="PANTHER" id="PTHR22939">
    <property type="entry name" value="SERINE PROTEASE FAMILY S1C HTRA-RELATED"/>
    <property type="match status" value="1"/>
</dbReference>
<dbReference type="GO" id="GO:0006508">
    <property type="term" value="P:proteolysis"/>
    <property type="evidence" value="ECO:0007669"/>
    <property type="project" value="UniProtKB-KW"/>
</dbReference>
<dbReference type="PROSITE" id="PS50106">
    <property type="entry name" value="PDZ"/>
    <property type="match status" value="1"/>
</dbReference>
<dbReference type="SUPFAM" id="SSF50156">
    <property type="entry name" value="PDZ domain-like"/>
    <property type="match status" value="2"/>
</dbReference>
<comment type="caution">
    <text evidence="5">The sequence shown here is derived from an EMBL/GenBank/DDBJ whole genome shotgun (WGS) entry which is preliminary data.</text>
</comment>
<organism evidence="5 6">
    <name type="scientific">Neolewinella aurantiaca</name>
    <dbReference type="NCBI Taxonomy" id="2602767"/>
    <lineage>
        <taxon>Bacteria</taxon>
        <taxon>Pseudomonadati</taxon>
        <taxon>Bacteroidota</taxon>
        <taxon>Saprospiria</taxon>
        <taxon>Saprospirales</taxon>
        <taxon>Lewinellaceae</taxon>
        <taxon>Neolewinella</taxon>
    </lineage>
</organism>